<dbReference type="GO" id="GO:1904680">
    <property type="term" value="F:peptide transmembrane transporter activity"/>
    <property type="evidence" value="ECO:0007669"/>
    <property type="project" value="TreeGrafter"/>
</dbReference>
<dbReference type="InterPro" id="IPR030678">
    <property type="entry name" value="Peptide/Ni-bd"/>
</dbReference>
<dbReference type="Gene3D" id="3.10.105.10">
    <property type="entry name" value="Dipeptide-binding Protein, Domain 3"/>
    <property type="match status" value="1"/>
</dbReference>
<dbReference type="GO" id="GO:0043190">
    <property type="term" value="C:ATP-binding cassette (ABC) transporter complex"/>
    <property type="evidence" value="ECO:0007669"/>
    <property type="project" value="InterPro"/>
</dbReference>
<keyword evidence="3" id="KW-0732">Signal</keyword>
<organism evidence="5 6">
    <name type="scientific">Jiangella rhizosphaerae</name>
    <dbReference type="NCBI Taxonomy" id="2293569"/>
    <lineage>
        <taxon>Bacteria</taxon>
        <taxon>Bacillati</taxon>
        <taxon>Actinomycetota</taxon>
        <taxon>Actinomycetes</taxon>
        <taxon>Jiangellales</taxon>
        <taxon>Jiangellaceae</taxon>
        <taxon>Jiangella</taxon>
    </lineage>
</organism>
<comment type="similarity">
    <text evidence="1">Belongs to the bacterial solute-binding protein 5 family.</text>
</comment>
<dbReference type="AlphaFoldDB" id="A0A418KQP6"/>
<dbReference type="InterPro" id="IPR000914">
    <property type="entry name" value="SBP_5_dom"/>
</dbReference>
<dbReference type="Proteomes" id="UP000284057">
    <property type="component" value="Unassembled WGS sequence"/>
</dbReference>
<keyword evidence="2" id="KW-0813">Transport</keyword>
<reference evidence="5 6" key="1">
    <citation type="submission" date="2018-09" db="EMBL/GenBank/DDBJ databases">
        <title>Isolation, diversity and antifungal activity of actinobacteria from wheat.</title>
        <authorList>
            <person name="Han C."/>
        </authorList>
    </citation>
    <scope>NUCLEOTIDE SEQUENCE [LARGE SCALE GENOMIC DNA]</scope>
    <source>
        <strain evidence="5 6">NEAU-YY265</strain>
    </source>
</reference>
<evidence type="ECO:0000259" key="4">
    <source>
        <dbReference type="Pfam" id="PF00496"/>
    </source>
</evidence>
<evidence type="ECO:0000256" key="2">
    <source>
        <dbReference type="ARBA" id="ARBA00022448"/>
    </source>
</evidence>
<dbReference type="GO" id="GO:0042597">
    <property type="term" value="C:periplasmic space"/>
    <property type="evidence" value="ECO:0007669"/>
    <property type="project" value="UniProtKB-ARBA"/>
</dbReference>
<comment type="caution">
    <text evidence="5">The sequence shown here is derived from an EMBL/GenBank/DDBJ whole genome shotgun (WGS) entry which is preliminary data.</text>
</comment>
<dbReference type="Gene3D" id="3.90.76.10">
    <property type="entry name" value="Dipeptide-binding Protein, Domain 1"/>
    <property type="match status" value="1"/>
</dbReference>
<evidence type="ECO:0000256" key="1">
    <source>
        <dbReference type="ARBA" id="ARBA00005695"/>
    </source>
</evidence>
<dbReference type="PANTHER" id="PTHR30290">
    <property type="entry name" value="PERIPLASMIC BINDING COMPONENT OF ABC TRANSPORTER"/>
    <property type="match status" value="1"/>
</dbReference>
<feature type="domain" description="Solute-binding protein family 5" evidence="4">
    <location>
        <begin position="93"/>
        <end position="484"/>
    </location>
</feature>
<protein>
    <submittedName>
        <fullName evidence="5">ABC transporter substrate-binding protein</fullName>
    </submittedName>
</protein>
<keyword evidence="6" id="KW-1185">Reference proteome</keyword>
<proteinExistence type="inferred from homology"/>
<accession>A0A418KQP6</accession>
<dbReference type="CDD" id="cd08493">
    <property type="entry name" value="PBP2_DppA_like"/>
    <property type="match status" value="1"/>
</dbReference>
<dbReference type="GO" id="GO:0015833">
    <property type="term" value="P:peptide transport"/>
    <property type="evidence" value="ECO:0007669"/>
    <property type="project" value="TreeGrafter"/>
</dbReference>
<dbReference type="PIRSF" id="PIRSF002741">
    <property type="entry name" value="MppA"/>
    <property type="match status" value="1"/>
</dbReference>
<dbReference type="EMBL" id="QUAL01000135">
    <property type="protein sequence ID" value="RIQ22531.1"/>
    <property type="molecule type" value="Genomic_DNA"/>
</dbReference>
<name>A0A418KQP6_9ACTN</name>
<dbReference type="SUPFAM" id="SSF53850">
    <property type="entry name" value="Periplasmic binding protein-like II"/>
    <property type="match status" value="1"/>
</dbReference>
<dbReference type="Pfam" id="PF00496">
    <property type="entry name" value="SBP_bac_5"/>
    <property type="match status" value="1"/>
</dbReference>
<evidence type="ECO:0000313" key="5">
    <source>
        <dbReference type="EMBL" id="RIQ22531.1"/>
    </source>
</evidence>
<dbReference type="Gene3D" id="3.40.190.10">
    <property type="entry name" value="Periplasmic binding protein-like II"/>
    <property type="match status" value="1"/>
</dbReference>
<evidence type="ECO:0000256" key="3">
    <source>
        <dbReference type="ARBA" id="ARBA00022729"/>
    </source>
</evidence>
<gene>
    <name evidence="5" type="ORF">DY240_13695</name>
</gene>
<dbReference type="PANTHER" id="PTHR30290:SF9">
    <property type="entry name" value="OLIGOPEPTIDE-BINDING PROTEIN APPA"/>
    <property type="match status" value="1"/>
</dbReference>
<dbReference type="InterPro" id="IPR039424">
    <property type="entry name" value="SBP_5"/>
</dbReference>
<evidence type="ECO:0000313" key="6">
    <source>
        <dbReference type="Proteomes" id="UP000284057"/>
    </source>
</evidence>
<sequence>MSNQGGPMRVHRKAGRLVALTAAVGLLAAACGGEDSGSGDTGSGDGGDPKTFIFGASEDPKTLDAAYVSDGESFRVIFQIYETLVALEPGTTEVVPGLAEEWEISPDGLTYTFHLRDGVTFHDGEPFNAEAVCFNFDRWYNFTGPAQSGDVTYYWQTIFGGFATKEIDSAPDTSRYQSCEATDELTATLTLTEPSSALLAGLVLPAFSIASPKAIEEGGTEIEATGDSFTYSGGFGSEVVAGTGPFQFVSWDRGESLVLERNEDYWGEAPALDEIIFRPIADPTARLQALQAGEIDAYEGVNAADIGAIEGAGDQVVERPAFNVGYVGFNNKLPIFQNPKIRQAIAHALNRQGLLDAAYPEGAVVANQFLPPDQWGYNDSIEGYEYDPDLARQLIEESGETNLTLEFWYPSDVSRPYMPDPQAVYESFAADLQAVGFTIVPKTVPWTPDYLQNIQGDGLGQLHLLGWTGDYADPDNFIGTFFRQDRPEFGFTDPTIQAKLNEALTLTDQAEREPLYEEINQLLYDYIPGVPFVHNQPLLALAGDITGYTPSPVSLEYFKLVDIEG</sequence>